<dbReference type="PANTHER" id="PTHR28055:SF1">
    <property type="entry name" value="ALTERED INHERITANCE OF MITOCHONDRIA PROTEIN 41, MITOCHONDRIAL"/>
    <property type="match status" value="1"/>
</dbReference>
<reference evidence="2" key="1">
    <citation type="submission" date="2017-09" db="EMBL/GenBank/DDBJ databases">
        <title>Depth-based differentiation of microbial function through sediment-hosted aquifers and enrichment of novel symbionts in the deep terrestrial subsurface.</title>
        <authorList>
            <person name="Probst A.J."/>
            <person name="Ladd B."/>
            <person name="Jarett J.K."/>
            <person name="Geller-Mcgrath D.E."/>
            <person name="Sieber C.M.K."/>
            <person name="Emerson J.B."/>
            <person name="Anantharaman K."/>
            <person name="Thomas B.C."/>
            <person name="Malmstrom R."/>
            <person name="Stieglmeier M."/>
            <person name="Klingl A."/>
            <person name="Woyke T."/>
            <person name="Ryan C.M."/>
            <person name="Banfield J.F."/>
        </authorList>
    </citation>
    <scope>NUCLEOTIDE SEQUENCE [LARGE SCALE GENOMIC DNA]</scope>
</reference>
<dbReference type="Pfam" id="PF09424">
    <property type="entry name" value="YqeY"/>
    <property type="match status" value="1"/>
</dbReference>
<dbReference type="InterPro" id="IPR023168">
    <property type="entry name" value="GatB_Yqey_C_2"/>
</dbReference>
<dbReference type="AlphaFoldDB" id="A0A2H0UDK5"/>
<evidence type="ECO:0000313" key="2">
    <source>
        <dbReference type="Proteomes" id="UP000229344"/>
    </source>
</evidence>
<dbReference type="Gene3D" id="1.10.10.410">
    <property type="match status" value="1"/>
</dbReference>
<dbReference type="PANTHER" id="PTHR28055">
    <property type="entry name" value="ALTERED INHERITANCE OF MITOCHONDRIA PROTEIN 41, MITOCHONDRIAL"/>
    <property type="match status" value="1"/>
</dbReference>
<dbReference type="GO" id="GO:0016740">
    <property type="term" value="F:transferase activity"/>
    <property type="evidence" value="ECO:0007669"/>
    <property type="project" value="UniProtKB-KW"/>
</dbReference>
<dbReference type="InterPro" id="IPR019004">
    <property type="entry name" value="YqeY/Aim41"/>
</dbReference>
<dbReference type="InterPro" id="IPR042184">
    <property type="entry name" value="YqeY/Aim41_N"/>
</dbReference>
<dbReference type="SUPFAM" id="SSF89095">
    <property type="entry name" value="GatB/YqeY motif"/>
    <property type="match status" value="1"/>
</dbReference>
<gene>
    <name evidence="1" type="ORF">COU16_02920</name>
</gene>
<dbReference type="Proteomes" id="UP000229344">
    <property type="component" value="Unassembled WGS sequence"/>
</dbReference>
<keyword evidence="1" id="KW-0808">Transferase</keyword>
<sequence length="151" mass="16488">MELHTQIKDQLKESLKAKDAVKLQTVRSMLTAFTNELVATGKKPNEMLDDAGVLSVIKRLAKQRKESIVQYEAAGRPELAAPEKEELVILESYLPQMMSREEIKPIVQAKIAELGVTDKSKMGILVGASMKELGGKADGADVKAVVEELLG</sequence>
<comment type="caution">
    <text evidence="1">The sequence shown here is derived from an EMBL/GenBank/DDBJ whole genome shotgun (WGS) entry which is preliminary data.</text>
</comment>
<dbReference type="Gene3D" id="1.10.1510.10">
    <property type="entry name" value="Uncharacterised protein YqeY/AIM41 PF09424, N-terminal domain"/>
    <property type="match status" value="1"/>
</dbReference>
<name>A0A2H0UDK5_9BACT</name>
<proteinExistence type="predicted"/>
<dbReference type="InterPro" id="IPR003789">
    <property type="entry name" value="Asn/Gln_tRNA_amidoTrase-B-like"/>
</dbReference>
<accession>A0A2H0UDK5</accession>
<organism evidence="1 2">
    <name type="scientific">Candidatus Kaiserbacteria bacterium CG10_big_fil_rev_8_21_14_0_10_47_16</name>
    <dbReference type="NCBI Taxonomy" id="1974608"/>
    <lineage>
        <taxon>Bacteria</taxon>
        <taxon>Candidatus Kaiseribacteriota</taxon>
    </lineage>
</organism>
<evidence type="ECO:0000313" key="1">
    <source>
        <dbReference type="EMBL" id="PIR84503.1"/>
    </source>
</evidence>
<protein>
    <submittedName>
        <fullName evidence="1">Glutamyl-tRNA amidotransferase</fullName>
    </submittedName>
</protein>
<dbReference type="EMBL" id="PFBI01000006">
    <property type="protein sequence ID" value="PIR84503.1"/>
    <property type="molecule type" value="Genomic_DNA"/>
</dbReference>
<dbReference type="GO" id="GO:0016884">
    <property type="term" value="F:carbon-nitrogen ligase activity, with glutamine as amido-N-donor"/>
    <property type="evidence" value="ECO:0007669"/>
    <property type="project" value="InterPro"/>
</dbReference>